<proteinExistence type="predicted"/>
<gene>
    <name evidence="1" type="ORF">PEV8663_01713</name>
</gene>
<dbReference type="Proteomes" id="UP000220836">
    <property type="component" value="Unassembled WGS sequence"/>
</dbReference>
<accession>A0A238K965</accession>
<evidence type="ECO:0000313" key="1">
    <source>
        <dbReference type="EMBL" id="SMX39438.1"/>
    </source>
</evidence>
<sequence length="34" mass="3844">MSDLLWLNDEQNVRLEPFCPTPPMASRGVMIDAP</sequence>
<evidence type="ECO:0000313" key="2">
    <source>
        <dbReference type="Proteomes" id="UP000220836"/>
    </source>
</evidence>
<protein>
    <submittedName>
        <fullName evidence="1">Uncharacterized protein</fullName>
    </submittedName>
</protein>
<dbReference type="EMBL" id="FXYH01000005">
    <property type="protein sequence ID" value="SMX39438.1"/>
    <property type="molecule type" value="Genomic_DNA"/>
</dbReference>
<name>A0A238K965_9RHOB</name>
<keyword evidence="2" id="KW-1185">Reference proteome</keyword>
<reference evidence="1 2" key="1">
    <citation type="submission" date="2017-05" db="EMBL/GenBank/DDBJ databases">
        <authorList>
            <person name="Song R."/>
            <person name="Chenine A.L."/>
            <person name="Ruprecht R.M."/>
        </authorList>
    </citation>
    <scope>NUCLEOTIDE SEQUENCE [LARGE SCALE GENOMIC DNA]</scope>
    <source>
        <strain evidence="1 2">CECT 8663</strain>
    </source>
</reference>
<organism evidence="1 2">
    <name type="scientific">Pelagimonas varians</name>
    <dbReference type="NCBI Taxonomy" id="696760"/>
    <lineage>
        <taxon>Bacteria</taxon>
        <taxon>Pseudomonadati</taxon>
        <taxon>Pseudomonadota</taxon>
        <taxon>Alphaproteobacteria</taxon>
        <taxon>Rhodobacterales</taxon>
        <taxon>Roseobacteraceae</taxon>
        <taxon>Pelagimonas</taxon>
    </lineage>
</organism>
<dbReference type="AlphaFoldDB" id="A0A238K965"/>